<comment type="caution">
    <text evidence="1">The sequence shown here is derived from an EMBL/GenBank/DDBJ whole genome shotgun (WGS) entry which is preliminary data.</text>
</comment>
<evidence type="ECO:0000313" key="2">
    <source>
        <dbReference type="Proteomes" id="UP001310022"/>
    </source>
</evidence>
<proteinExistence type="predicted"/>
<dbReference type="Proteomes" id="UP001310022">
    <property type="component" value="Unassembled WGS sequence"/>
</dbReference>
<dbReference type="EMBL" id="BQKE01000004">
    <property type="protein sequence ID" value="GJM64063.1"/>
    <property type="molecule type" value="Genomic_DNA"/>
</dbReference>
<reference evidence="1 2" key="1">
    <citation type="submission" date="2021-12" db="EMBL/GenBank/DDBJ databases">
        <title>Genome sequencing of bacteria with rrn-lacking chromosome and rrn-plasmid.</title>
        <authorList>
            <person name="Anda M."/>
            <person name="Iwasaki W."/>
        </authorList>
    </citation>
    <scope>NUCLEOTIDE SEQUENCE [LARGE SCALE GENOMIC DNA]</scope>
    <source>
        <strain evidence="1 2">NBRC 15940</strain>
    </source>
</reference>
<organism evidence="1 2">
    <name type="scientific">Persicobacter diffluens</name>
    <dbReference type="NCBI Taxonomy" id="981"/>
    <lineage>
        <taxon>Bacteria</taxon>
        <taxon>Pseudomonadati</taxon>
        <taxon>Bacteroidota</taxon>
        <taxon>Cytophagia</taxon>
        <taxon>Cytophagales</taxon>
        <taxon>Persicobacteraceae</taxon>
        <taxon>Persicobacter</taxon>
    </lineage>
</organism>
<keyword evidence="2" id="KW-1185">Reference proteome</keyword>
<dbReference type="PROSITE" id="PS51257">
    <property type="entry name" value="PROKAR_LIPOPROTEIN"/>
    <property type="match status" value="1"/>
</dbReference>
<sequence>MKKLIIALGLFSMFSCQEQFDNNRLIYNNSSTSTSASVAELKAMLDMSFYIDAVGPRNTLNDRAMTLYNNSITPEGESIGEDISKVVTHAGMLVEYLRVPDNVELMYNADSSEVNFSYSLSNFNLEDASLKDTYLARKIMLGDSVHTHYISMKESENGSGKDIIRLVQTADGNQGTMDYLDQSIDFETPDMTVTFDKTADLKIGVQNTKFDLEHTFKDKGEGIILNRREDNMLGASYSASYDENLSGGALLLGEAENPMDWNANLLPFRVLEAYGQMKSVKLTIDQTSAGKTFAPEIVPMIGIYNNYQPYFTPTDKNVVTFKKVDGNKAASNAYEVKGKKVIYDVIVQSDKVLHKVYVEKDGDFELYLDGYQEKGDTGYAELMEPKANHHRHDYVNKLMLNFSPSEDKMTVYQPKPINVNQDGDEDIRRQEYFFNLSGDSGDVHKAFKVTAFPIAEEDEIHGGGINHVKFVASWNGGGTNGEYSQYKAWWNDPDGFEQGVTW</sequence>
<dbReference type="AlphaFoldDB" id="A0AAN5APP7"/>
<evidence type="ECO:0000313" key="1">
    <source>
        <dbReference type="EMBL" id="GJM64063.1"/>
    </source>
</evidence>
<name>A0AAN5APP7_9BACT</name>
<dbReference type="RefSeq" id="WP_338239147.1">
    <property type="nucleotide sequence ID" value="NZ_BQKE01000004.1"/>
</dbReference>
<accession>A0AAN5APP7</accession>
<protein>
    <submittedName>
        <fullName evidence="1">Uncharacterized protein</fullName>
    </submittedName>
</protein>
<gene>
    <name evidence="1" type="ORF">PEDI_46150</name>
</gene>